<evidence type="ECO:0000256" key="7">
    <source>
        <dbReference type="ARBA" id="ARBA00023004"/>
    </source>
</evidence>
<keyword evidence="12" id="KW-1185">Reference proteome</keyword>
<evidence type="ECO:0000256" key="2">
    <source>
        <dbReference type="ARBA" id="ARBA00022485"/>
    </source>
</evidence>
<dbReference type="SFLD" id="SFLDG01082">
    <property type="entry name" value="B12-binding_domain_containing"/>
    <property type="match status" value="1"/>
</dbReference>
<evidence type="ECO:0000259" key="9">
    <source>
        <dbReference type="PROSITE" id="PS51449"/>
    </source>
</evidence>
<keyword evidence="8" id="KW-0411">Iron-sulfur</keyword>
<dbReference type="PROSITE" id="PS51918">
    <property type="entry name" value="RADICAL_SAM"/>
    <property type="match status" value="1"/>
</dbReference>
<comment type="caution">
    <text evidence="11">The sequence shown here is derived from an EMBL/GenBank/DDBJ whole genome shotgun (WGS) entry which is preliminary data.</text>
</comment>
<dbReference type="PANTHER" id="PTHR43020">
    <property type="entry name" value="CDK5 REGULATORY SUBUNIT-ASSOCIATED PROTEIN 1"/>
    <property type="match status" value="1"/>
</dbReference>
<dbReference type="FunFam" id="3.40.50.12160:FF:000003">
    <property type="entry name" value="CDK5 regulatory subunit-associated protein 1"/>
    <property type="match status" value="1"/>
</dbReference>
<dbReference type="InterPro" id="IPR038135">
    <property type="entry name" value="Methylthiotransferase_N_sf"/>
</dbReference>
<dbReference type="Pfam" id="PF04055">
    <property type="entry name" value="Radical_SAM"/>
    <property type="match status" value="1"/>
</dbReference>
<dbReference type="InterPro" id="IPR023404">
    <property type="entry name" value="rSAM_horseshoe"/>
</dbReference>
<dbReference type="SMART" id="SM00729">
    <property type="entry name" value="Elp3"/>
    <property type="match status" value="1"/>
</dbReference>
<dbReference type="RefSeq" id="WP_107036814.1">
    <property type="nucleotide sequence ID" value="NZ_CAOMDK010000007.1"/>
</dbReference>
<evidence type="ECO:0000256" key="5">
    <source>
        <dbReference type="ARBA" id="ARBA00022691"/>
    </source>
</evidence>
<dbReference type="EMBL" id="PUBV01000032">
    <property type="protein sequence ID" value="PWB06171.1"/>
    <property type="molecule type" value="Genomic_DNA"/>
</dbReference>
<organism evidence="11 12">
    <name type="scientific">Paramuribaculum intestinale</name>
    <dbReference type="NCBI Taxonomy" id="2094151"/>
    <lineage>
        <taxon>Bacteria</taxon>
        <taxon>Pseudomonadati</taxon>
        <taxon>Bacteroidota</taxon>
        <taxon>Bacteroidia</taxon>
        <taxon>Bacteroidales</taxon>
        <taxon>Muribaculaceae</taxon>
        <taxon>Paramuribaculum</taxon>
    </lineage>
</organism>
<dbReference type="InterPro" id="IPR007197">
    <property type="entry name" value="rSAM"/>
</dbReference>
<evidence type="ECO:0000256" key="6">
    <source>
        <dbReference type="ARBA" id="ARBA00022723"/>
    </source>
</evidence>
<dbReference type="AlphaFoldDB" id="A0A2V1IVH8"/>
<evidence type="ECO:0000259" key="10">
    <source>
        <dbReference type="PROSITE" id="PS51918"/>
    </source>
</evidence>
<comment type="cofactor">
    <cofactor evidence="1">
        <name>[4Fe-4S] cluster</name>
        <dbReference type="ChEBI" id="CHEBI:49883"/>
    </cofactor>
</comment>
<feature type="domain" description="Radical SAM core" evidence="10">
    <location>
        <begin position="141"/>
        <end position="372"/>
    </location>
</feature>
<sequence length="435" mass="49289">MKDTRVFIQTYGCRMNACDTEIICAILRNAGFSLVHDSENADVAILNCCSVREDGHIVALDKALKLKQFNRSIKTVLCGCFAKLVDSGFLRSNTNIDAVVTPESYREMPGTLSRLVAGDIGFIVSNEISDDLYQEILPIEYLNIPNRALILGKGCNQKCAYCIEPYTRGAERYVNLDTVMANLDVLFHRHEGGIVTLVGHMVDRYMCAGVNFAMLLREVAKECERHNAWVKYLSSHPMTYSDEVLSAVSDCDNVMRVVHLPVQSGSNEVLNRMRRGYTVEQYLETIGRVRAICPDMNIVTDIMVGFCGETDSDFRQSVELIEQFRPGEVNVYAFSMRSNTYAHRAYVDDVTEDIKRERMQIAFETASRIRREYMQSELGIRQKFMSGAMSETNGRDFTNIYNRTYSQRPGTRDCGENLIVEGRLGLENNLFTVDI</sequence>
<evidence type="ECO:0000256" key="4">
    <source>
        <dbReference type="ARBA" id="ARBA00022679"/>
    </source>
</evidence>
<proteinExistence type="predicted"/>
<dbReference type="SUPFAM" id="SSF102114">
    <property type="entry name" value="Radical SAM enzymes"/>
    <property type="match status" value="1"/>
</dbReference>
<evidence type="ECO:0000313" key="11">
    <source>
        <dbReference type="EMBL" id="PWB06171.1"/>
    </source>
</evidence>
<dbReference type="CDD" id="cd01335">
    <property type="entry name" value="Radical_SAM"/>
    <property type="match status" value="1"/>
</dbReference>
<keyword evidence="7" id="KW-0408">Iron</keyword>
<keyword evidence="6" id="KW-0479">Metal-binding</keyword>
<evidence type="ECO:0000256" key="3">
    <source>
        <dbReference type="ARBA" id="ARBA00022490"/>
    </source>
</evidence>
<dbReference type="GO" id="GO:0051539">
    <property type="term" value="F:4 iron, 4 sulfur cluster binding"/>
    <property type="evidence" value="ECO:0007669"/>
    <property type="project" value="UniProtKB-KW"/>
</dbReference>
<evidence type="ECO:0000256" key="1">
    <source>
        <dbReference type="ARBA" id="ARBA00001966"/>
    </source>
</evidence>
<dbReference type="Proteomes" id="UP000244925">
    <property type="component" value="Unassembled WGS sequence"/>
</dbReference>
<protein>
    <submittedName>
        <fullName evidence="11">MiaB/RimO family radical SAM methylthiotransferase</fullName>
    </submittedName>
</protein>
<keyword evidence="5" id="KW-0949">S-adenosyl-L-methionine</keyword>
<dbReference type="InterPro" id="IPR005839">
    <property type="entry name" value="Methylthiotransferase"/>
</dbReference>
<dbReference type="GO" id="GO:0005829">
    <property type="term" value="C:cytosol"/>
    <property type="evidence" value="ECO:0007669"/>
    <property type="project" value="TreeGrafter"/>
</dbReference>
<dbReference type="PANTHER" id="PTHR43020:SF2">
    <property type="entry name" value="MITOCHONDRIAL TRNA METHYLTHIOTRANSFERASE CDK5RAP1"/>
    <property type="match status" value="1"/>
</dbReference>
<evidence type="ECO:0000256" key="8">
    <source>
        <dbReference type="ARBA" id="ARBA00023014"/>
    </source>
</evidence>
<dbReference type="GO" id="GO:0035597">
    <property type="term" value="F:tRNA-2-methylthio-N(6)-dimethylallyladenosine(37) synthase activity"/>
    <property type="evidence" value="ECO:0007669"/>
    <property type="project" value="TreeGrafter"/>
</dbReference>
<dbReference type="Gene3D" id="3.40.50.12160">
    <property type="entry name" value="Methylthiotransferase, N-terminal domain"/>
    <property type="match status" value="1"/>
</dbReference>
<name>A0A2V1IVH8_9BACT</name>
<dbReference type="PROSITE" id="PS51449">
    <property type="entry name" value="MTTASE_N"/>
    <property type="match status" value="1"/>
</dbReference>
<dbReference type="Pfam" id="PF00919">
    <property type="entry name" value="UPF0004"/>
    <property type="match status" value="1"/>
</dbReference>
<keyword evidence="2" id="KW-0004">4Fe-4S</keyword>
<dbReference type="SFLD" id="SFLDS00029">
    <property type="entry name" value="Radical_SAM"/>
    <property type="match status" value="1"/>
</dbReference>
<dbReference type="InterPro" id="IPR006638">
    <property type="entry name" value="Elp3/MiaA/NifB-like_rSAM"/>
</dbReference>
<dbReference type="InterPro" id="IPR013848">
    <property type="entry name" value="Methylthiotransferase_N"/>
</dbReference>
<gene>
    <name evidence="11" type="ORF">C5O25_11120</name>
</gene>
<accession>A0A2V1IVH8</accession>
<dbReference type="GO" id="GO:0046872">
    <property type="term" value="F:metal ion binding"/>
    <property type="evidence" value="ECO:0007669"/>
    <property type="project" value="UniProtKB-KW"/>
</dbReference>
<evidence type="ECO:0000313" key="12">
    <source>
        <dbReference type="Proteomes" id="UP000244925"/>
    </source>
</evidence>
<dbReference type="InterPro" id="IPR058240">
    <property type="entry name" value="rSAM_sf"/>
</dbReference>
<dbReference type="NCBIfam" id="TIGR00089">
    <property type="entry name" value="MiaB/RimO family radical SAM methylthiotransferase"/>
    <property type="match status" value="1"/>
</dbReference>
<keyword evidence="4 11" id="KW-0808">Transferase</keyword>
<dbReference type="Gene3D" id="3.80.30.20">
    <property type="entry name" value="tm_1862 like domain"/>
    <property type="match status" value="1"/>
</dbReference>
<keyword evidence="3" id="KW-0963">Cytoplasm</keyword>
<reference evidence="12" key="1">
    <citation type="submission" date="2018-02" db="EMBL/GenBank/DDBJ databases">
        <authorList>
            <person name="Clavel T."/>
            <person name="Strowig T."/>
        </authorList>
    </citation>
    <scope>NUCLEOTIDE SEQUENCE [LARGE SCALE GENOMIC DNA]</scope>
    <source>
        <strain evidence="12">DSM 100764</strain>
    </source>
</reference>
<feature type="domain" description="MTTase N-terminal" evidence="9">
    <location>
        <begin position="4"/>
        <end position="117"/>
    </location>
</feature>